<feature type="domain" description="Serpin" evidence="3">
    <location>
        <begin position="50"/>
        <end position="400"/>
    </location>
</feature>
<dbReference type="PANTHER" id="PTHR11461:SF211">
    <property type="entry name" value="GH10112P-RELATED"/>
    <property type="match status" value="1"/>
</dbReference>
<dbReference type="InterPro" id="IPR000215">
    <property type="entry name" value="Serpin_fam"/>
</dbReference>
<accession>A0A0N5CR33</accession>
<dbReference type="AlphaFoldDB" id="A0A0N5CR33"/>
<comment type="similarity">
    <text evidence="1">Belongs to the serpin family.</text>
</comment>
<dbReference type="Gene3D" id="2.30.39.10">
    <property type="entry name" value="Alpha-1-antitrypsin, domain 1"/>
    <property type="match status" value="1"/>
</dbReference>
<dbReference type="Gene3D" id="3.30.497.10">
    <property type="entry name" value="Antithrombin, subunit I, domain 2"/>
    <property type="match status" value="1"/>
</dbReference>
<dbReference type="InterPro" id="IPR023796">
    <property type="entry name" value="Serpin_dom"/>
</dbReference>
<reference evidence="4 5" key="2">
    <citation type="submission" date="2018-11" db="EMBL/GenBank/DDBJ databases">
        <authorList>
            <consortium name="Pathogen Informatics"/>
        </authorList>
    </citation>
    <scope>NUCLEOTIDE SEQUENCE [LARGE SCALE GENOMIC DNA]</scope>
</reference>
<dbReference type="WBParaSite" id="TCLT_0000268301-mRNA-1">
    <property type="protein sequence ID" value="TCLT_0000268301-mRNA-1"/>
    <property type="gene ID" value="TCLT_0000268301"/>
</dbReference>
<name>A0A0N5CR33_THECL</name>
<organism evidence="6">
    <name type="scientific">Thelazia callipaeda</name>
    <name type="common">Oriental eyeworm</name>
    <name type="synonym">Parasitic nematode</name>
    <dbReference type="NCBI Taxonomy" id="103827"/>
    <lineage>
        <taxon>Eukaryota</taxon>
        <taxon>Metazoa</taxon>
        <taxon>Ecdysozoa</taxon>
        <taxon>Nematoda</taxon>
        <taxon>Chromadorea</taxon>
        <taxon>Rhabditida</taxon>
        <taxon>Spirurina</taxon>
        <taxon>Spiruromorpha</taxon>
        <taxon>Thelazioidea</taxon>
        <taxon>Thelaziidae</taxon>
        <taxon>Thelazia</taxon>
    </lineage>
</organism>
<gene>
    <name evidence="4" type="ORF">TCLT_LOCUS2684</name>
</gene>
<dbReference type="EMBL" id="UYYF01000627">
    <property type="protein sequence ID" value="VDM98775.1"/>
    <property type="molecule type" value="Genomic_DNA"/>
</dbReference>
<feature type="transmembrane region" description="Helical" evidence="2">
    <location>
        <begin position="48"/>
        <end position="68"/>
    </location>
</feature>
<evidence type="ECO:0000313" key="6">
    <source>
        <dbReference type="WBParaSite" id="TCLT_0000268301-mRNA-1"/>
    </source>
</evidence>
<keyword evidence="2" id="KW-0472">Membrane</keyword>
<reference evidence="6" key="1">
    <citation type="submission" date="2017-02" db="UniProtKB">
        <authorList>
            <consortium name="WormBaseParasite"/>
        </authorList>
    </citation>
    <scope>IDENTIFICATION</scope>
</reference>
<proteinExistence type="inferred from homology"/>
<sequence>MRLFRCRKKPVLQTDLTYEQYITPWYDWQTRFIALCFNSDVICCPKTLSFVISPLALSTLLYMLYLGANERTRKIILDLLHLKEKDVDNISRGYKLLAPFYKKAKTIYSSNLFLVSDVYIHPQYLINNTYEQTLQDIFGNTIKELESDSFVEKIHQLSGSRITYVETSPTMQTSMAGVAITVLEANWDAEKVYEYNIEPFETHYGMQTKQLYIAIKGRLRFYRDMEQESCCIPLKTQKNSNKQSLRLNLLLIRPRRKGEVYQFEKLLTENKLQQILTGIKNSQVTTSVILVPQMALPDNGNEATLVDMMNCWQKLKEENIFKRINEKLNISYCYHFASITLSKEGVGFMLKKCSKNITEAPTNPYVCHLQSTNQPFAIRYDTPFLFLLYESTYNISFIVGCYAGKPAIARKQDASVTISAGQNTYVCSIGLALGSVVLAALFHCR</sequence>
<evidence type="ECO:0000256" key="1">
    <source>
        <dbReference type="ARBA" id="ARBA00009500"/>
    </source>
</evidence>
<evidence type="ECO:0000313" key="4">
    <source>
        <dbReference type="EMBL" id="VDM98775.1"/>
    </source>
</evidence>
<keyword evidence="5" id="KW-1185">Reference proteome</keyword>
<dbReference type="SMR" id="A0A0N5CR33"/>
<dbReference type="OrthoDB" id="5910593at2759"/>
<dbReference type="STRING" id="103827.A0A0N5CR33"/>
<keyword evidence="2" id="KW-1133">Transmembrane helix</keyword>
<evidence type="ECO:0000313" key="5">
    <source>
        <dbReference type="Proteomes" id="UP000276776"/>
    </source>
</evidence>
<dbReference type="GO" id="GO:0004867">
    <property type="term" value="F:serine-type endopeptidase inhibitor activity"/>
    <property type="evidence" value="ECO:0007669"/>
    <property type="project" value="InterPro"/>
</dbReference>
<protein>
    <submittedName>
        <fullName evidence="6">SERPIN domain-containing protein</fullName>
    </submittedName>
</protein>
<keyword evidence="2" id="KW-0812">Transmembrane</keyword>
<dbReference type="SUPFAM" id="SSF56574">
    <property type="entry name" value="Serpins"/>
    <property type="match status" value="1"/>
</dbReference>
<evidence type="ECO:0000259" key="3">
    <source>
        <dbReference type="Pfam" id="PF00079"/>
    </source>
</evidence>
<dbReference type="PANTHER" id="PTHR11461">
    <property type="entry name" value="SERINE PROTEASE INHIBITOR, SERPIN"/>
    <property type="match status" value="1"/>
</dbReference>
<dbReference type="Pfam" id="PF00079">
    <property type="entry name" value="Serpin"/>
    <property type="match status" value="1"/>
</dbReference>
<dbReference type="Proteomes" id="UP000276776">
    <property type="component" value="Unassembled WGS sequence"/>
</dbReference>
<dbReference type="InterPro" id="IPR042178">
    <property type="entry name" value="Serpin_sf_1"/>
</dbReference>
<dbReference type="GO" id="GO:0005615">
    <property type="term" value="C:extracellular space"/>
    <property type="evidence" value="ECO:0007669"/>
    <property type="project" value="InterPro"/>
</dbReference>
<dbReference type="InterPro" id="IPR036186">
    <property type="entry name" value="Serpin_sf"/>
</dbReference>
<evidence type="ECO:0000256" key="2">
    <source>
        <dbReference type="SAM" id="Phobius"/>
    </source>
</evidence>
<dbReference type="InterPro" id="IPR042185">
    <property type="entry name" value="Serpin_sf_2"/>
</dbReference>